<proteinExistence type="predicted"/>
<gene>
    <name evidence="1" type="ORF">NDU88_003706</name>
</gene>
<evidence type="ECO:0000313" key="2">
    <source>
        <dbReference type="Proteomes" id="UP001066276"/>
    </source>
</evidence>
<keyword evidence="2" id="KW-1185">Reference proteome</keyword>
<organism evidence="1 2">
    <name type="scientific">Pleurodeles waltl</name>
    <name type="common">Iberian ribbed newt</name>
    <dbReference type="NCBI Taxonomy" id="8319"/>
    <lineage>
        <taxon>Eukaryota</taxon>
        <taxon>Metazoa</taxon>
        <taxon>Chordata</taxon>
        <taxon>Craniata</taxon>
        <taxon>Vertebrata</taxon>
        <taxon>Euteleostomi</taxon>
        <taxon>Amphibia</taxon>
        <taxon>Batrachia</taxon>
        <taxon>Caudata</taxon>
        <taxon>Salamandroidea</taxon>
        <taxon>Salamandridae</taxon>
        <taxon>Pleurodelinae</taxon>
        <taxon>Pleurodeles</taxon>
    </lineage>
</organism>
<sequence length="80" mass="8843">MVGARARRVSKEAKYAAPRVDESEEITHSVCPFMRCAPTTVLMGHACGRPQWCDMVPGHLIHSIAEVSPLARSRQREKAA</sequence>
<name>A0AAV7PAC5_PLEWA</name>
<comment type="caution">
    <text evidence="1">The sequence shown here is derived from an EMBL/GenBank/DDBJ whole genome shotgun (WGS) entry which is preliminary data.</text>
</comment>
<reference evidence="1" key="1">
    <citation type="journal article" date="2022" name="bioRxiv">
        <title>Sequencing and chromosome-scale assembly of the giantPleurodeles waltlgenome.</title>
        <authorList>
            <person name="Brown T."/>
            <person name="Elewa A."/>
            <person name="Iarovenko S."/>
            <person name="Subramanian E."/>
            <person name="Araus A.J."/>
            <person name="Petzold A."/>
            <person name="Susuki M."/>
            <person name="Suzuki K.-i.T."/>
            <person name="Hayashi T."/>
            <person name="Toyoda A."/>
            <person name="Oliveira C."/>
            <person name="Osipova E."/>
            <person name="Leigh N.D."/>
            <person name="Simon A."/>
            <person name="Yun M.H."/>
        </authorList>
    </citation>
    <scope>NUCLEOTIDE SEQUENCE</scope>
    <source>
        <strain evidence="1">20211129_DDA</strain>
        <tissue evidence="1">Liver</tissue>
    </source>
</reference>
<evidence type="ECO:0000313" key="1">
    <source>
        <dbReference type="EMBL" id="KAJ1125273.1"/>
    </source>
</evidence>
<accession>A0AAV7PAC5</accession>
<dbReference type="Proteomes" id="UP001066276">
    <property type="component" value="Chromosome 7"/>
</dbReference>
<dbReference type="AlphaFoldDB" id="A0AAV7PAC5"/>
<dbReference type="EMBL" id="JANPWB010000011">
    <property type="protein sequence ID" value="KAJ1125273.1"/>
    <property type="molecule type" value="Genomic_DNA"/>
</dbReference>
<protein>
    <submittedName>
        <fullName evidence="1">Uncharacterized protein</fullName>
    </submittedName>
</protein>